<gene>
    <name evidence="3" type="ORF">CSC65_08545</name>
</gene>
<dbReference type="SUPFAM" id="SSF51735">
    <property type="entry name" value="NAD(P)-binding Rossmann-fold domains"/>
    <property type="match status" value="1"/>
</dbReference>
<name>A0ABQ6Z767_9GAMM</name>
<dbReference type="Gene3D" id="3.40.50.720">
    <property type="entry name" value="NAD(P)-binding Rossmann-like Domain"/>
    <property type="match status" value="1"/>
</dbReference>
<dbReference type="EMBL" id="PDWN01000007">
    <property type="protein sequence ID" value="KAF1694732.1"/>
    <property type="molecule type" value="Genomic_DNA"/>
</dbReference>
<evidence type="ECO:0000313" key="4">
    <source>
        <dbReference type="Proteomes" id="UP000788419"/>
    </source>
</evidence>
<accession>A0ABQ6Z767</accession>
<dbReference type="PANTHER" id="PTHR44196">
    <property type="entry name" value="DEHYDROGENASE/REDUCTASE SDR FAMILY MEMBER 7B"/>
    <property type="match status" value="1"/>
</dbReference>
<comment type="similarity">
    <text evidence="1">Belongs to the short-chain dehydrogenases/reductases (SDR) family.</text>
</comment>
<evidence type="ECO:0000313" key="3">
    <source>
        <dbReference type="EMBL" id="KAF1694732.1"/>
    </source>
</evidence>
<proteinExistence type="inferred from homology"/>
<protein>
    <submittedName>
        <fullName evidence="3">Short-chain dehydrogenase</fullName>
    </submittedName>
</protein>
<dbReference type="PANTHER" id="PTHR44196:SF4">
    <property type="entry name" value="SHORT CHAIN DEHYDROGENASE"/>
    <property type="match status" value="1"/>
</dbReference>
<dbReference type="Proteomes" id="UP000788419">
    <property type="component" value="Unassembled WGS sequence"/>
</dbReference>
<sequence>MSLLELPSAAPRPLAGRVILLSGAHGGLGAEAAKACAAAGATLVLLGRRLPKLNRVYDAVAQCGPEPVLYPLDLEGAGPDDYAELVDRLEAELGRLDGVLHCAAEFRGLTPLEHLDPAAFARAIHVNLTAPWWLVQACLPLLKQAPDASVVLAVDDPARVGAAYWGGYGVAQHGLHALVGMLAAELAATAVRVAGLQPGPMRTPLRARAYADDVGEDLRDPEAYAGACVTLLSPAGAAWRGSVWGASAGNAGQ</sequence>
<dbReference type="Pfam" id="PF00106">
    <property type="entry name" value="adh_short"/>
    <property type="match status" value="1"/>
</dbReference>
<comment type="caution">
    <text evidence="3">The sequence shown here is derived from an EMBL/GenBank/DDBJ whole genome shotgun (WGS) entry which is preliminary data.</text>
</comment>
<dbReference type="InterPro" id="IPR002347">
    <property type="entry name" value="SDR_fam"/>
</dbReference>
<evidence type="ECO:0000256" key="2">
    <source>
        <dbReference type="ARBA" id="ARBA00023002"/>
    </source>
</evidence>
<evidence type="ECO:0000256" key="1">
    <source>
        <dbReference type="ARBA" id="ARBA00006484"/>
    </source>
</evidence>
<dbReference type="RefSeq" id="WP_162410159.1">
    <property type="nucleotide sequence ID" value="NZ_PDWN01000007.1"/>
</dbReference>
<keyword evidence="2" id="KW-0560">Oxidoreductase</keyword>
<organism evidence="3 4">
    <name type="scientific">Pseudoxanthomonas daejeonensis</name>
    <dbReference type="NCBI Taxonomy" id="266062"/>
    <lineage>
        <taxon>Bacteria</taxon>
        <taxon>Pseudomonadati</taxon>
        <taxon>Pseudomonadota</taxon>
        <taxon>Gammaproteobacteria</taxon>
        <taxon>Lysobacterales</taxon>
        <taxon>Lysobacteraceae</taxon>
        <taxon>Pseudoxanthomonas</taxon>
    </lineage>
</organism>
<keyword evidence="4" id="KW-1185">Reference proteome</keyword>
<dbReference type="PRINTS" id="PR00081">
    <property type="entry name" value="GDHRDH"/>
</dbReference>
<dbReference type="InterPro" id="IPR036291">
    <property type="entry name" value="NAD(P)-bd_dom_sf"/>
</dbReference>
<reference evidence="3 4" key="1">
    <citation type="submission" date="2017-10" db="EMBL/GenBank/DDBJ databases">
        <title>Whole genome sequencing of members of genus Pseudoxanthomonas.</title>
        <authorList>
            <person name="Kumar S."/>
            <person name="Bansal K."/>
            <person name="Kaur A."/>
            <person name="Patil P."/>
            <person name="Sharma S."/>
            <person name="Patil P.B."/>
        </authorList>
    </citation>
    <scope>NUCLEOTIDE SEQUENCE [LARGE SCALE GENOMIC DNA]</scope>
    <source>
        <strain evidence="3 4">DSM 17801</strain>
    </source>
</reference>